<organism evidence="1 2">
    <name type="scientific">Diphasiastrum complanatum</name>
    <name type="common">Issler's clubmoss</name>
    <name type="synonym">Lycopodium complanatum</name>
    <dbReference type="NCBI Taxonomy" id="34168"/>
    <lineage>
        <taxon>Eukaryota</taxon>
        <taxon>Viridiplantae</taxon>
        <taxon>Streptophyta</taxon>
        <taxon>Embryophyta</taxon>
        <taxon>Tracheophyta</taxon>
        <taxon>Lycopodiopsida</taxon>
        <taxon>Lycopodiales</taxon>
        <taxon>Lycopodiaceae</taxon>
        <taxon>Lycopodioideae</taxon>
        <taxon>Diphasiastrum</taxon>
    </lineage>
</organism>
<name>A0ACC2ENS2_DIPCM</name>
<protein>
    <submittedName>
        <fullName evidence="1">Uncharacterized protein</fullName>
    </submittedName>
</protein>
<dbReference type="Proteomes" id="UP001162992">
    <property type="component" value="Chromosome 1"/>
</dbReference>
<evidence type="ECO:0000313" key="1">
    <source>
        <dbReference type="EMBL" id="KAJ7568128.1"/>
    </source>
</evidence>
<dbReference type="EMBL" id="CM055092">
    <property type="protein sequence ID" value="KAJ7568128.1"/>
    <property type="molecule type" value="Genomic_DNA"/>
</dbReference>
<keyword evidence="2" id="KW-1185">Reference proteome</keyword>
<accession>A0ACC2ENS2</accession>
<sequence length="484" mass="53483">MTIGTSYEPGHGVAIDQKLEHKLVLCSNVLRGRKFSSIATELVKPIQKTTPHTIPLSNLDHMIPYVYSSLTLYYNNEDYRSLSEIVEKLKESLSKVLVVFYPLAGRLIQASSVKRPEIHCNDAGAVFTEALIEAYLEELKIDGGYAPAPLLSGIAAANIGAGPVVFSPSVSGLPTLIIQVTQFLCGGLSVAINWLHKVADGVAGIQFVSAWAECCRENDLISARHLVFDRSMLKPRSPPQFDIDCGRTLQSIFLSGQEATAAGQLLQPSFCIQTFSSKVLEKLKREATRDNEGPFKFSTADCLSAHLWRCVTRARSLAPEQITHFFFPVEGRKKITPPLSEEYFGNVLFPQCASATVSDLLSKPLSFAAALIRNAIQSTTDEWYRTLIDGIELQPPASANNTDRVIARTDLSFSSWANFPLYEMDFGWQKPEFAVRNGDYSDKHLNGTWYLFPSSAGKHDKTVLISLEANILATLLEDPQLYVV</sequence>
<evidence type="ECO:0000313" key="2">
    <source>
        <dbReference type="Proteomes" id="UP001162992"/>
    </source>
</evidence>
<gene>
    <name evidence="1" type="ORF">O6H91_01G019800</name>
</gene>
<proteinExistence type="predicted"/>
<comment type="caution">
    <text evidence="1">The sequence shown here is derived from an EMBL/GenBank/DDBJ whole genome shotgun (WGS) entry which is preliminary data.</text>
</comment>
<reference evidence="2" key="1">
    <citation type="journal article" date="2024" name="Proc. Natl. Acad. Sci. U.S.A.">
        <title>Extraordinary preservation of gene collinearity over three hundred million years revealed in homosporous lycophytes.</title>
        <authorList>
            <person name="Li C."/>
            <person name="Wickell D."/>
            <person name="Kuo L.Y."/>
            <person name="Chen X."/>
            <person name="Nie B."/>
            <person name="Liao X."/>
            <person name="Peng D."/>
            <person name="Ji J."/>
            <person name="Jenkins J."/>
            <person name="Williams M."/>
            <person name="Shu S."/>
            <person name="Plott C."/>
            <person name="Barry K."/>
            <person name="Rajasekar S."/>
            <person name="Grimwood J."/>
            <person name="Han X."/>
            <person name="Sun S."/>
            <person name="Hou Z."/>
            <person name="He W."/>
            <person name="Dai G."/>
            <person name="Sun C."/>
            <person name="Schmutz J."/>
            <person name="Leebens-Mack J.H."/>
            <person name="Li F.W."/>
            <person name="Wang L."/>
        </authorList>
    </citation>
    <scope>NUCLEOTIDE SEQUENCE [LARGE SCALE GENOMIC DNA]</scope>
    <source>
        <strain evidence="2">cv. PW_Plant_1</strain>
    </source>
</reference>